<dbReference type="OrthoDB" id="10367117at2759"/>
<evidence type="ECO:0000313" key="2">
    <source>
        <dbReference type="Proteomes" id="UP000606974"/>
    </source>
</evidence>
<reference evidence="1" key="1">
    <citation type="submission" date="2020-02" db="EMBL/GenBank/DDBJ databases">
        <authorList>
            <person name="Palmer J.M."/>
        </authorList>
    </citation>
    <scope>NUCLEOTIDE SEQUENCE</scope>
    <source>
        <strain evidence="1">EPUS1.4</strain>
        <tissue evidence="1">Thallus</tissue>
    </source>
</reference>
<name>A0A8H7AR60_9EURO</name>
<sequence length="191" mass="21867">MPKQPVPSAKLPSTQFTFSDAALLAWTHPVLQCVTDSDMAKSQERKVEAYDEVLREVYCFFTIGESGSDPEMSRQAFASRMRRSVDKIIKRYGDEVALQRLTEFGRKTGEAWLEHQDEIQNLGKAEKDLRSAANRVGKIRKELATGHAQSHIWKAAQTQLEDRKRMLDEVGEQVENASELCKRVKRVKREE</sequence>
<protein>
    <submittedName>
        <fullName evidence="1">Uncharacterized protein</fullName>
    </submittedName>
</protein>
<evidence type="ECO:0000313" key="1">
    <source>
        <dbReference type="EMBL" id="KAF7509630.1"/>
    </source>
</evidence>
<keyword evidence="2" id="KW-1185">Reference proteome</keyword>
<dbReference type="Proteomes" id="UP000606974">
    <property type="component" value="Unassembled WGS sequence"/>
</dbReference>
<comment type="caution">
    <text evidence="1">The sequence shown here is derived from an EMBL/GenBank/DDBJ whole genome shotgun (WGS) entry which is preliminary data.</text>
</comment>
<dbReference type="EMBL" id="JAACFV010000039">
    <property type="protein sequence ID" value="KAF7509630.1"/>
    <property type="molecule type" value="Genomic_DNA"/>
</dbReference>
<dbReference type="AlphaFoldDB" id="A0A8H7AR60"/>
<organism evidence="1 2">
    <name type="scientific">Endocarpon pusillum</name>
    <dbReference type="NCBI Taxonomy" id="364733"/>
    <lineage>
        <taxon>Eukaryota</taxon>
        <taxon>Fungi</taxon>
        <taxon>Dikarya</taxon>
        <taxon>Ascomycota</taxon>
        <taxon>Pezizomycotina</taxon>
        <taxon>Eurotiomycetes</taxon>
        <taxon>Chaetothyriomycetidae</taxon>
        <taxon>Verrucariales</taxon>
        <taxon>Verrucariaceae</taxon>
        <taxon>Endocarpon</taxon>
    </lineage>
</organism>
<proteinExistence type="predicted"/>
<accession>A0A8H7AR60</accession>
<gene>
    <name evidence="1" type="ORF">GJ744_007668</name>
</gene>